<dbReference type="EMBL" id="BSOH01000014">
    <property type="protein sequence ID" value="GLR17636.1"/>
    <property type="molecule type" value="Genomic_DNA"/>
</dbReference>
<dbReference type="InterPro" id="IPR035986">
    <property type="entry name" value="PKD_dom_sf"/>
</dbReference>
<proteinExistence type="predicted"/>
<comment type="caution">
    <text evidence="1">The sequence shown here is derived from an EMBL/GenBank/DDBJ whole genome shotgun (WGS) entry which is preliminary data.</text>
</comment>
<dbReference type="Gene3D" id="2.60.40.10">
    <property type="entry name" value="Immunoglobulins"/>
    <property type="match status" value="1"/>
</dbReference>
<keyword evidence="2" id="KW-1185">Reference proteome</keyword>
<dbReference type="SUPFAM" id="SSF49299">
    <property type="entry name" value="PKD domain"/>
    <property type="match status" value="1"/>
</dbReference>
<name>A0AA37WD79_9BACT</name>
<sequence length="271" mass="29486">MKDMKKIIWSIVILTMTISCAKNIDYGLEGDLPSKPDFTIEEVDGDPNSFVVTDLSSGSFTRLWEFQNGIPQTSKLVSDTVQFTKKGTYGIKLHVSSSDGSGTAVSSKEVIVEQDIAGCQFAMLNEDCSTKCWRLSGEPGSVVIGPTPFSSEWYSSPDITDNQADDRWCFNEDGTLEYNNGGASFSACQGYIDVDDFPIPAEINWSFSAGSGEQGLDRISIDGIFMGVEDSGPTYDVFEISETKMVLLAPNKPCDGTGSTGWFTLTFFSAE</sequence>
<dbReference type="PROSITE" id="PS51257">
    <property type="entry name" value="PROKAR_LIPOPROTEIN"/>
    <property type="match status" value="1"/>
</dbReference>
<dbReference type="InterPro" id="IPR013783">
    <property type="entry name" value="Ig-like_fold"/>
</dbReference>
<accession>A0AA37WD79</accession>
<dbReference type="Proteomes" id="UP001156666">
    <property type="component" value="Unassembled WGS sequence"/>
</dbReference>
<evidence type="ECO:0008006" key="3">
    <source>
        <dbReference type="Google" id="ProtNLM"/>
    </source>
</evidence>
<gene>
    <name evidence="1" type="ORF">GCM10007940_22510</name>
</gene>
<dbReference type="AlphaFoldDB" id="A0AA37WD79"/>
<organism evidence="1 2">
    <name type="scientific">Portibacter lacus</name>
    <dbReference type="NCBI Taxonomy" id="1099794"/>
    <lineage>
        <taxon>Bacteria</taxon>
        <taxon>Pseudomonadati</taxon>
        <taxon>Bacteroidota</taxon>
        <taxon>Saprospiria</taxon>
        <taxon>Saprospirales</taxon>
        <taxon>Haliscomenobacteraceae</taxon>
        <taxon>Portibacter</taxon>
    </lineage>
</organism>
<reference evidence="1" key="1">
    <citation type="journal article" date="2014" name="Int. J. Syst. Evol. Microbiol.">
        <title>Complete genome sequence of Corynebacterium casei LMG S-19264T (=DSM 44701T), isolated from a smear-ripened cheese.</title>
        <authorList>
            <consortium name="US DOE Joint Genome Institute (JGI-PGF)"/>
            <person name="Walter F."/>
            <person name="Albersmeier A."/>
            <person name="Kalinowski J."/>
            <person name="Ruckert C."/>
        </authorList>
    </citation>
    <scope>NUCLEOTIDE SEQUENCE</scope>
    <source>
        <strain evidence="1">NBRC 108769</strain>
    </source>
</reference>
<protein>
    <recommendedName>
        <fullName evidence="3">PKD domain-containing protein</fullName>
    </recommendedName>
</protein>
<dbReference type="CDD" id="cd00146">
    <property type="entry name" value="PKD"/>
    <property type="match status" value="1"/>
</dbReference>
<reference evidence="1" key="2">
    <citation type="submission" date="2023-01" db="EMBL/GenBank/DDBJ databases">
        <title>Draft genome sequence of Portibacter lacus strain NBRC 108769.</title>
        <authorList>
            <person name="Sun Q."/>
            <person name="Mori K."/>
        </authorList>
    </citation>
    <scope>NUCLEOTIDE SEQUENCE</scope>
    <source>
        <strain evidence="1">NBRC 108769</strain>
    </source>
</reference>
<evidence type="ECO:0000313" key="1">
    <source>
        <dbReference type="EMBL" id="GLR17636.1"/>
    </source>
</evidence>
<evidence type="ECO:0000313" key="2">
    <source>
        <dbReference type="Proteomes" id="UP001156666"/>
    </source>
</evidence>